<protein>
    <recommendedName>
        <fullName evidence="2">Partial AB-hydrolase lipase domain-containing protein</fullName>
    </recommendedName>
</protein>
<dbReference type="EMBL" id="CAJDYZ010012065">
    <property type="protein sequence ID" value="CAD1480523.1"/>
    <property type="molecule type" value="Genomic_DNA"/>
</dbReference>
<evidence type="ECO:0000256" key="1">
    <source>
        <dbReference type="SAM" id="SignalP"/>
    </source>
</evidence>
<dbReference type="PANTHER" id="PTHR11005">
    <property type="entry name" value="LYSOSOMAL ACID LIPASE-RELATED"/>
    <property type="match status" value="1"/>
</dbReference>
<dbReference type="OrthoDB" id="6514505at2759"/>
<organism evidence="3 4">
    <name type="scientific">Heterotrigona itama</name>
    <dbReference type="NCBI Taxonomy" id="395501"/>
    <lineage>
        <taxon>Eukaryota</taxon>
        <taxon>Metazoa</taxon>
        <taxon>Ecdysozoa</taxon>
        <taxon>Arthropoda</taxon>
        <taxon>Hexapoda</taxon>
        <taxon>Insecta</taxon>
        <taxon>Pterygota</taxon>
        <taxon>Neoptera</taxon>
        <taxon>Endopterygota</taxon>
        <taxon>Hymenoptera</taxon>
        <taxon>Apocrita</taxon>
        <taxon>Aculeata</taxon>
        <taxon>Apoidea</taxon>
        <taxon>Anthophila</taxon>
        <taxon>Apidae</taxon>
        <taxon>Heterotrigona</taxon>
    </lineage>
</organism>
<evidence type="ECO:0000313" key="4">
    <source>
        <dbReference type="Proteomes" id="UP000752696"/>
    </source>
</evidence>
<evidence type="ECO:0000313" key="3">
    <source>
        <dbReference type="EMBL" id="CAD1480523.1"/>
    </source>
</evidence>
<reference evidence="3" key="1">
    <citation type="submission" date="2020-07" db="EMBL/GenBank/DDBJ databases">
        <authorList>
            <person name="Nazaruddin N."/>
        </authorList>
    </citation>
    <scope>NUCLEOTIDE SEQUENCE</scope>
</reference>
<feature type="signal peptide" evidence="1">
    <location>
        <begin position="1"/>
        <end position="25"/>
    </location>
</feature>
<proteinExistence type="predicted"/>
<dbReference type="InterPro" id="IPR006693">
    <property type="entry name" value="AB_hydrolase_lipase"/>
</dbReference>
<keyword evidence="1" id="KW-0732">Signal</keyword>
<dbReference type="GO" id="GO:0006629">
    <property type="term" value="P:lipid metabolic process"/>
    <property type="evidence" value="ECO:0007669"/>
    <property type="project" value="InterPro"/>
</dbReference>
<gene>
    <name evidence="3" type="ORF">MHI_LOCUS940986</name>
</gene>
<feature type="chain" id="PRO_5027661457" description="Partial AB-hydrolase lipase domain-containing protein" evidence="1">
    <location>
        <begin position="26"/>
        <end position="106"/>
    </location>
</feature>
<keyword evidence="4" id="KW-1185">Reference proteome</keyword>
<sequence>MFKKEILCCMLPVIIAVSFGQCKEANEILKLPFDNEVPTATDIVQKAGYPAESHEVVTQDGYILRMDRITGSKESPPSVNKPAVLLIHGILDASPTWVVTGPGKGL</sequence>
<dbReference type="Gene3D" id="3.40.50.1820">
    <property type="entry name" value="alpha/beta hydrolase"/>
    <property type="match status" value="1"/>
</dbReference>
<evidence type="ECO:0000259" key="2">
    <source>
        <dbReference type="Pfam" id="PF04083"/>
    </source>
</evidence>
<feature type="domain" description="Partial AB-hydrolase lipase" evidence="2">
    <location>
        <begin position="41"/>
        <end position="100"/>
    </location>
</feature>
<dbReference type="InterPro" id="IPR029058">
    <property type="entry name" value="AB_hydrolase_fold"/>
</dbReference>
<dbReference type="AlphaFoldDB" id="A0A6V7HKM6"/>
<accession>A0A6V7HKM6</accession>
<comment type="caution">
    <text evidence="3">The sequence shown here is derived from an EMBL/GenBank/DDBJ whole genome shotgun (WGS) entry which is preliminary data.</text>
</comment>
<feature type="non-terminal residue" evidence="3">
    <location>
        <position position="106"/>
    </location>
</feature>
<dbReference type="Proteomes" id="UP000752696">
    <property type="component" value="Unassembled WGS sequence"/>
</dbReference>
<name>A0A6V7HKM6_9HYME</name>
<dbReference type="Pfam" id="PF04083">
    <property type="entry name" value="Abhydro_lipase"/>
    <property type="match status" value="1"/>
</dbReference>
<dbReference type="SUPFAM" id="SSF53474">
    <property type="entry name" value="alpha/beta-Hydrolases"/>
    <property type="match status" value="1"/>
</dbReference>